<reference evidence="1 2" key="1">
    <citation type="submission" date="2013-04" db="EMBL/GenBank/DDBJ databases">
        <title>The Genome Sequence of Parabacteroides goldsteinii dnLKV18.</title>
        <authorList>
            <consortium name="The Broad Institute Genomics Platform"/>
            <consortium name="The Broad Institute Genome Sequencing Center for Infectious Disease"/>
            <person name="Earl A."/>
            <person name="Xavier R."/>
            <person name="Kuhn K."/>
            <person name="Stappenbeck T."/>
            <person name="Walker B."/>
            <person name="Young S."/>
            <person name="Zeng Q."/>
            <person name="Gargeya S."/>
            <person name="Fitzgerald M."/>
            <person name="Haas B."/>
            <person name="Abouelleil A."/>
            <person name="Allen A.W."/>
            <person name="Alvarado L."/>
            <person name="Arachchi H.M."/>
            <person name="Berlin A.M."/>
            <person name="Chapman S.B."/>
            <person name="Gainer-Dewar J."/>
            <person name="Goldberg J."/>
            <person name="Griggs A."/>
            <person name="Gujja S."/>
            <person name="Hansen M."/>
            <person name="Howarth C."/>
            <person name="Imamovic A."/>
            <person name="Ireland A."/>
            <person name="Larimer J."/>
            <person name="McCowan C."/>
            <person name="Murphy C."/>
            <person name="Pearson M."/>
            <person name="Poon T.W."/>
            <person name="Priest M."/>
            <person name="Roberts A."/>
            <person name="Saif S."/>
            <person name="Shea T."/>
            <person name="Sisk P."/>
            <person name="Sykes S."/>
            <person name="Wortman J."/>
            <person name="Nusbaum C."/>
            <person name="Birren B."/>
        </authorList>
    </citation>
    <scope>NUCLEOTIDE SEQUENCE [LARGE SCALE GENOMIC DNA]</scope>
    <source>
        <strain evidence="2">dnLKV18</strain>
    </source>
</reference>
<evidence type="ECO:0000313" key="2">
    <source>
        <dbReference type="Proteomes" id="UP000014140"/>
    </source>
</evidence>
<accession>S0GJU8</accession>
<sequence>MGKKFYLTSWINFGKYRSNPARLKSIIETSEGRKWLRWMIANTATFEFDKLVLDYLEQQEEDARHVLQPV</sequence>
<protein>
    <submittedName>
        <fullName evidence="1">Uncharacterized protein</fullName>
    </submittedName>
</protein>
<proteinExistence type="predicted"/>
<organism evidence="1 2">
    <name type="scientific">Parabacteroides goldsteinii dnLKV18</name>
    <dbReference type="NCBI Taxonomy" id="1235789"/>
    <lineage>
        <taxon>Bacteria</taxon>
        <taxon>Pseudomonadati</taxon>
        <taxon>Bacteroidota</taxon>
        <taxon>Bacteroidia</taxon>
        <taxon>Bacteroidales</taxon>
        <taxon>Tannerellaceae</taxon>
        <taxon>Parabacteroides</taxon>
    </lineage>
</organism>
<name>S0GJU8_9BACT</name>
<dbReference type="AlphaFoldDB" id="S0GJU8"/>
<evidence type="ECO:0000313" key="1">
    <source>
        <dbReference type="EMBL" id="EOS18581.1"/>
    </source>
</evidence>
<dbReference type="Proteomes" id="UP000014140">
    <property type="component" value="Unassembled WGS sequence"/>
</dbReference>
<comment type="caution">
    <text evidence="1">The sequence shown here is derived from an EMBL/GenBank/DDBJ whole genome shotgun (WGS) entry which is preliminary data.</text>
</comment>
<keyword evidence="2" id="KW-1185">Reference proteome</keyword>
<dbReference type="EMBL" id="ASSQ01000009">
    <property type="protein sequence ID" value="EOS18581.1"/>
    <property type="molecule type" value="Genomic_DNA"/>
</dbReference>
<dbReference type="HOGENOM" id="CLU_2754210_0_0_10"/>
<gene>
    <name evidence="1" type="ORF">C803_01578</name>
</gene>